<dbReference type="Proteomes" id="UP000018420">
    <property type="component" value="Unassembled WGS sequence"/>
</dbReference>
<accession>S7Y6S3</accession>
<evidence type="ECO:0000313" key="1">
    <source>
        <dbReference type="EMBL" id="EPR86864.1"/>
    </source>
</evidence>
<dbReference type="AlphaFoldDB" id="S7Y6S3"/>
<evidence type="ECO:0000313" key="2">
    <source>
        <dbReference type="Proteomes" id="UP000018420"/>
    </source>
</evidence>
<organism evidence="1 2">
    <name type="scientific">Acinetobacter junii CIP 107470 = MTCC 11364</name>
    <dbReference type="NCBI Taxonomy" id="1217666"/>
    <lineage>
        <taxon>Bacteria</taxon>
        <taxon>Pseudomonadati</taxon>
        <taxon>Pseudomonadota</taxon>
        <taxon>Gammaproteobacteria</taxon>
        <taxon>Moraxellales</taxon>
        <taxon>Moraxellaceae</taxon>
        <taxon>Acinetobacter</taxon>
    </lineage>
</organism>
<dbReference type="EMBL" id="ASYZ01000033">
    <property type="protein sequence ID" value="EPR86864.1"/>
    <property type="molecule type" value="Genomic_DNA"/>
</dbReference>
<name>S7Y6S3_ACIJU</name>
<proteinExistence type="predicted"/>
<reference evidence="1 2" key="1">
    <citation type="submission" date="2013-05" db="EMBL/GenBank/DDBJ databases">
        <title>Genome assembly of Acinetobacter junii MTCC 11364.</title>
        <authorList>
            <person name="Khatri I."/>
            <person name="Singh N.K."/>
            <person name="Subramanian S."/>
            <person name="Mayilraj S."/>
        </authorList>
    </citation>
    <scope>NUCLEOTIDE SEQUENCE [LARGE SCALE GENOMIC DNA]</scope>
    <source>
        <strain evidence="1 2">MTCC 11364</strain>
    </source>
</reference>
<protein>
    <submittedName>
        <fullName evidence="1">Uncharacterized protein</fullName>
    </submittedName>
</protein>
<sequence>MTVQRLAKDTVSLIKNSVKVVFVRKRYESGRQQVVILIYLSEDAFPLVASAAEKNNDWGRYWDAHDIPKAKRSIRRLNKECLIIDRRDFIWQEVEDLKTFKV</sequence>
<gene>
    <name evidence="1" type="ORF">L292_2098</name>
</gene>
<dbReference type="PATRIC" id="fig|1330047.3.peg.720"/>
<dbReference type="RefSeq" id="WP_004907662.1">
    <property type="nucleotide sequence ID" value="NZ_ASYZ01000033.1"/>
</dbReference>
<comment type="caution">
    <text evidence="1">The sequence shown here is derived from an EMBL/GenBank/DDBJ whole genome shotgun (WGS) entry which is preliminary data.</text>
</comment>